<dbReference type="Proteomes" id="UP001050691">
    <property type="component" value="Unassembled WGS sequence"/>
</dbReference>
<dbReference type="PANTHER" id="PTHR42973">
    <property type="entry name" value="BINDING OXIDOREDUCTASE, PUTATIVE (AFU_ORTHOLOGUE AFUA_1G17690)-RELATED"/>
    <property type="match status" value="1"/>
</dbReference>
<dbReference type="Pfam" id="PF01565">
    <property type="entry name" value="FAD_binding_4"/>
    <property type="match status" value="1"/>
</dbReference>
<organism evidence="7 8">
    <name type="scientific">Clathrus columnatus</name>
    <dbReference type="NCBI Taxonomy" id="1419009"/>
    <lineage>
        <taxon>Eukaryota</taxon>
        <taxon>Fungi</taxon>
        <taxon>Dikarya</taxon>
        <taxon>Basidiomycota</taxon>
        <taxon>Agaricomycotina</taxon>
        <taxon>Agaricomycetes</taxon>
        <taxon>Phallomycetidae</taxon>
        <taxon>Phallales</taxon>
        <taxon>Clathraceae</taxon>
        <taxon>Clathrus</taxon>
    </lineage>
</organism>
<dbReference type="Pfam" id="PF08031">
    <property type="entry name" value="BBE"/>
    <property type="match status" value="1"/>
</dbReference>
<evidence type="ECO:0000313" key="8">
    <source>
        <dbReference type="Proteomes" id="UP001050691"/>
    </source>
</evidence>
<accession>A0AAV5AS61</accession>
<evidence type="ECO:0000256" key="2">
    <source>
        <dbReference type="ARBA" id="ARBA00005466"/>
    </source>
</evidence>
<dbReference type="PROSITE" id="PS51387">
    <property type="entry name" value="FAD_PCMH"/>
    <property type="match status" value="1"/>
</dbReference>
<evidence type="ECO:0000256" key="5">
    <source>
        <dbReference type="ARBA" id="ARBA00023002"/>
    </source>
</evidence>
<evidence type="ECO:0000313" key="7">
    <source>
        <dbReference type="EMBL" id="GJJ15848.1"/>
    </source>
</evidence>
<comment type="cofactor">
    <cofactor evidence="1">
        <name>FAD</name>
        <dbReference type="ChEBI" id="CHEBI:57692"/>
    </cofactor>
</comment>
<keyword evidence="5" id="KW-0560">Oxidoreductase</keyword>
<dbReference type="GO" id="GO:0016491">
    <property type="term" value="F:oxidoreductase activity"/>
    <property type="evidence" value="ECO:0007669"/>
    <property type="project" value="UniProtKB-KW"/>
</dbReference>
<dbReference type="Gene3D" id="3.30.465.10">
    <property type="match status" value="1"/>
</dbReference>
<dbReference type="GO" id="GO:0071949">
    <property type="term" value="F:FAD binding"/>
    <property type="evidence" value="ECO:0007669"/>
    <property type="project" value="InterPro"/>
</dbReference>
<dbReference type="InterPro" id="IPR006094">
    <property type="entry name" value="Oxid_FAD_bind_N"/>
</dbReference>
<sequence length="460" mass="50539">MSEIPNLSDQCKIITPSSPDYNEAIARNTLTAVVPAKYVVYPNTPSDVSALLEFARTQKPPLPIAVKGGGINSVPASSSDGITIDLSQMKYVKLAEDKQSVTVGGGANWGDVYSALEEHDLIVVGANAWAVGVGGFILGGGHSNLSGQHGFGSDNLLEATVVLADGRIVKCDADHEPDLFWAIRGAGNQFGVVTELVLKTHPAHGPALVGVLVYAPNQLEELLNVLEKRSQSPKQTFIVTFARSPPEYHPSLLLLPYVEGTPAEIETVLAPFRTEVTPLFEQTGLAPTYNAVSHGADSILSQFPPRRITGGALFSAIWNDLLKSIYDEWLTFTGDNESKSTIIMWEFFPSGKYTEIPVRDTAYAARKRQNYFLVHGLHTSQDKDTPTREWITRLMLKVNDTNLAREGFRFPTPVNMGLGTESPEEIYGENLQRLRELKTKYDPNQVFNKKYWTIPPLTPE</sequence>
<protein>
    <recommendedName>
        <fullName evidence="6">FAD-binding PCMH-type domain-containing protein</fullName>
    </recommendedName>
</protein>
<name>A0AAV5AS61_9AGAM</name>
<dbReference type="SUPFAM" id="SSF56176">
    <property type="entry name" value="FAD-binding/transporter-associated domain-like"/>
    <property type="match status" value="1"/>
</dbReference>
<evidence type="ECO:0000256" key="4">
    <source>
        <dbReference type="ARBA" id="ARBA00022827"/>
    </source>
</evidence>
<evidence type="ECO:0000256" key="1">
    <source>
        <dbReference type="ARBA" id="ARBA00001974"/>
    </source>
</evidence>
<gene>
    <name evidence="7" type="ORF">Clacol_010126</name>
</gene>
<dbReference type="Gene3D" id="3.40.462.20">
    <property type="match status" value="1"/>
</dbReference>
<dbReference type="InterPro" id="IPR016169">
    <property type="entry name" value="FAD-bd_PCMH_sub2"/>
</dbReference>
<keyword evidence="4" id="KW-0274">FAD</keyword>
<dbReference type="InterPro" id="IPR050416">
    <property type="entry name" value="FAD-linked_Oxidoreductase"/>
</dbReference>
<dbReference type="InterPro" id="IPR012951">
    <property type="entry name" value="BBE"/>
</dbReference>
<comment type="caution">
    <text evidence="7">The sequence shown here is derived from an EMBL/GenBank/DDBJ whole genome shotgun (WGS) entry which is preliminary data.</text>
</comment>
<dbReference type="InterPro" id="IPR016167">
    <property type="entry name" value="FAD-bd_PCMH_sub1"/>
</dbReference>
<proteinExistence type="inferred from homology"/>
<dbReference type="InterPro" id="IPR036318">
    <property type="entry name" value="FAD-bd_PCMH-like_sf"/>
</dbReference>
<evidence type="ECO:0000256" key="3">
    <source>
        <dbReference type="ARBA" id="ARBA00022630"/>
    </source>
</evidence>
<dbReference type="AlphaFoldDB" id="A0AAV5AS61"/>
<evidence type="ECO:0000259" key="6">
    <source>
        <dbReference type="PROSITE" id="PS51387"/>
    </source>
</evidence>
<feature type="domain" description="FAD-binding PCMH-type" evidence="6">
    <location>
        <begin position="31"/>
        <end position="203"/>
    </location>
</feature>
<comment type="similarity">
    <text evidence="2">Belongs to the oxygen-dependent FAD-linked oxidoreductase family.</text>
</comment>
<reference evidence="7" key="1">
    <citation type="submission" date="2021-10" db="EMBL/GenBank/DDBJ databases">
        <title>De novo Genome Assembly of Clathrus columnatus (Basidiomycota, Fungi) Using Illumina and Nanopore Sequence Data.</title>
        <authorList>
            <person name="Ogiso-Tanaka E."/>
            <person name="Itagaki H."/>
            <person name="Hosoya T."/>
            <person name="Hosaka K."/>
        </authorList>
    </citation>
    <scope>NUCLEOTIDE SEQUENCE</scope>
    <source>
        <strain evidence="7">MO-923</strain>
    </source>
</reference>
<dbReference type="Gene3D" id="3.30.43.10">
    <property type="entry name" value="Uridine Diphospho-n-acetylenolpyruvylglucosamine Reductase, domain 2"/>
    <property type="match status" value="1"/>
</dbReference>
<dbReference type="InterPro" id="IPR016166">
    <property type="entry name" value="FAD-bd_PCMH"/>
</dbReference>
<keyword evidence="3" id="KW-0285">Flavoprotein</keyword>
<keyword evidence="8" id="KW-1185">Reference proteome</keyword>
<dbReference type="EMBL" id="BPWL01000011">
    <property type="protein sequence ID" value="GJJ15848.1"/>
    <property type="molecule type" value="Genomic_DNA"/>
</dbReference>
<dbReference type="PANTHER" id="PTHR42973:SF39">
    <property type="entry name" value="FAD-BINDING PCMH-TYPE DOMAIN-CONTAINING PROTEIN"/>
    <property type="match status" value="1"/>
</dbReference>